<dbReference type="RefSeq" id="XP_022111265.1">
    <property type="nucleotide sequence ID" value="XM_022255573.1"/>
</dbReference>
<keyword evidence="3" id="KW-0732">Signal</keyword>
<keyword evidence="4" id="KW-1185">Reference proteome</keyword>
<dbReference type="KEGG" id="aplc:110990528"/>
<feature type="signal peptide" evidence="3">
    <location>
        <begin position="1"/>
        <end position="21"/>
    </location>
</feature>
<sequence length="210" mass="22420">MGVGAKLQICCLLWFVCAGAARVGKDGAVVNDLTVNGNQGWDGNLHALDTDCAPLPSPKSDDGQPMTLQLRDRPAAQSTQRDKQYPPVVTLVYNAGQVICSAQANPLAFSYRIILNGTIVLRTFNTSGQPLNFEPDFCTTVGCNVTNTVGTGAQRLPYPICPGSTGPDADVIVIVIGTILVFTGVVSVLLVLHCARRRTHKIEPSRNNDE</sequence>
<protein>
    <submittedName>
        <fullName evidence="5">Uncharacterized protein LOC110990528</fullName>
    </submittedName>
</protein>
<feature type="chain" id="PRO_5034381205" evidence="3">
    <location>
        <begin position="22"/>
        <end position="210"/>
    </location>
</feature>
<evidence type="ECO:0000256" key="1">
    <source>
        <dbReference type="SAM" id="MobiDB-lite"/>
    </source>
</evidence>
<dbReference type="Proteomes" id="UP000694845">
    <property type="component" value="Unplaced"/>
</dbReference>
<evidence type="ECO:0000313" key="4">
    <source>
        <dbReference type="Proteomes" id="UP000694845"/>
    </source>
</evidence>
<dbReference type="GeneID" id="110990528"/>
<gene>
    <name evidence="5" type="primary">LOC110990528</name>
</gene>
<accession>A0A8B8A2S4</accession>
<evidence type="ECO:0000313" key="5">
    <source>
        <dbReference type="RefSeq" id="XP_022111265.1"/>
    </source>
</evidence>
<keyword evidence="2" id="KW-0472">Membrane</keyword>
<evidence type="ECO:0000256" key="2">
    <source>
        <dbReference type="SAM" id="Phobius"/>
    </source>
</evidence>
<name>A0A8B8A2S4_ACAPL</name>
<feature type="transmembrane region" description="Helical" evidence="2">
    <location>
        <begin position="171"/>
        <end position="192"/>
    </location>
</feature>
<keyword evidence="2" id="KW-0812">Transmembrane</keyword>
<dbReference type="AlphaFoldDB" id="A0A8B8A2S4"/>
<feature type="region of interest" description="Disordered" evidence="1">
    <location>
        <begin position="53"/>
        <end position="82"/>
    </location>
</feature>
<organism evidence="4 5">
    <name type="scientific">Acanthaster planci</name>
    <name type="common">Crown-of-thorns starfish</name>
    <dbReference type="NCBI Taxonomy" id="133434"/>
    <lineage>
        <taxon>Eukaryota</taxon>
        <taxon>Metazoa</taxon>
        <taxon>Echinodermata</taxon>
        <taxon>Eleutherozoa</taxon>
        <taxon>Asterozoa</taxon>
        <taxon>Asteroidea</taxon>
        <taxon>Valvatacea</taxon>
        <taxon>Valvatida</taxon>
        <taxon>Acanthasteridae</taxon>
        <taxon>Acanthaster</taxon>
    </lineage>
</organism>
<reference evidence="5" key="1">
    <citation type="submission" date="2025-08" db="UniProtKB">
        <authorList>
            <consortium name="RefSeq"/>
        </authorList>
    </citation>
    <scope>IDENTIFICATION</scope>
</reference>
<feature type="compositionally biased region" description="Basic and acidic residues" evidence="1">
    <location>
        <begin position="70"/>
        <end position="82"/>
    </location>
</feature>
<keyword evidence="2" id="KW-1133">Transmembrane helix</keyword>
<evidence type="ECO:0000256" key="3">
    <source>
        <dbReference type="SAM" id="SignalP"/>
    </source>
</evidence>
<proteinExistence type="predicted"/>